<comment type="similarity">
    <text evidence="1">Belongs to the short-chain dehydrogenases/reductases (SDR) family.</text>
</comment>
<dbReference type="SUPFAM" id="SSF51735">
    <property type="entry name" value="NAD(P)-binding Rossmann-fold domains"/>
    <property type="match status" value="1"/>
</dbReference>
<dbReference type="Gene3D" id="3.40.50.720">
    <property type="entry name" value="NAD(P)-binding Rossmann-like Domain"/>
    <property type="match status" value="1"/>
</dbReference>
<protein>
    <submittedName>
        <fullName evidence="3">SDR family oxidoreductase</fullName>
    </submittedName>
</protein>
<evidence type="ECO:0000256" key="1">
    <source>
        <dbReference type="ARBA" id="ARBA00006484"/>
    </source>
</evidence>
<accession>A0ABR8UX19</accession>
<evidence type="ECO:0000256" key="2">
    <source>
        <dbReference type="ARBA" id="ARBA00023002"/>
    </source>
</evidence>
<dbReference type="InterPro" id="IPR036291">
    <property type="entry name" value="NAD(P)-bd_dom_sf"/>
</dbReference>
<reference evidence="3 4" key="1">
    <citation type="submission" date="2020-08" db="EMBL/GenBank/DDBJ databases">
        <title>A Genomic Blueprint of the Chicken Gut Microbiome.</title>
        <authorList>
            <person name="Gilroy R."/>
            <person name="Ravi A."/>
            <person name="Getino M."/>
            <person name="Pursley I."/>
            <person name="Horton D.L."/>
            <person name="Alikhan N.-F."/>
            <person name="Baker D."/>
            <person name="Gharbi K."/>
            <person name="Hall N."/>
            <person name="Watson M."/>
            <person name="Adriaenssens E.M."/>
            <person name="Foster-Nyarko E."/>
            <person name="Jarju S."/>
            <person name="Secka A."/>
            <person name="Antonio M."/>
            <person name="Oren A."/>
            <person name="Chaudhuri R."/>
            <person name="La Ragione R.M."/>
            <person name="Hildebrand F."/>
            <person name="Pallen M.J."/>
        </authorList>
    </citation>
    <scope>NUCLEOTIDE SEQUENCE [LARGE SCALE GENOMIC DNA]</scope>
    <source>
        <strain evidence="3 4">Sa2CUA1</strain>
    </source>
</reference>
<organism evidence="3 4">
    <name type="scientific">Arthrobacter gallicola</name>
    <dbReference type="NCBI Taxonomy" id="2762225"/>
    <lineage>
        <taxon>Bacteria</taxon>
        <taxon>Bacillati</taxon>
        <taxon>Actinomycetota</taxon>
        <taxon>Actinomycetes</taxon>
        <taxon>Micrococcales</taxon>
        <taxon>Micrococcaceae</taxon>
        <taxon>Arthrobacter</taxon>
    </lineage>
</organism>
<dbReference type="PRINTS" id="PR00081">
    <property type="entry name" value="GDHRDH"/>
</dbReference>
<comment type="caution">
    <text evidence="3">The sequence shown here is derived from an EMBL/GenBank/DDBJ whole genome shotgun (WGS) entry which is preliminary data.</text>
</comment>
<sequence>MHHFPDQRTAVVTGAGGERGIGRHVARRLAQEGWALAVLDVDAPAVMAFAKELSAHSAQPVLGLAADVADPAAVDAAFARIDADLPPVLAQVNLAGIASPHTLFELTKDVWTRVIDVNATGTLLMMQAAARRMIDGGHGGRIVNTSSITAYDGGGTFSKAGYAGAKAAVLGLTRGAARELGPHGITCNAIVPGPIDTDIMGGPLSDARKAALSGDIPVQRVGHPYEVAGLVNFLVSAEAGFISGGSYFIDGGKHMV</sequence>
<gene>
    <name evidence="3" type="ORF">H9639_15210</name>
</gene>
<dbReference type="Proteomes" id="UP000609874">
    <property type="component" value="Unassembled WGS sequence"/>
</dbReference>
<dbReference type="PANTHER" id="PTHR42760">
    <property type="entry name" value="SHORT-CHAIN DEHYDROGENASES/REDUCTASES FAMILY MEMBER"/>
    <property type="match status" value="1"/>
</dbReference>
<keyword evidence="4" id="KW-1185">Reference proteome</keyword>
<dbReference type="PANTHER" id="PTHR42760:SF133">
    <property type="entry name" value="3-OXOACYL-[ACYL-CARRIER-PROTEIN] REDUCTASE"/>
    <property type="match status" value="1"/>
</dbReference>
<dbReference type="Pfam" id="PF13561">
    <property type="entry name" value="adh_short_C2"/>
    <property type="match status" value="1"/>
</dbReference>
<keyword evidence="2" id="KW-0560">Oxidoreductase</keyword>
<dbReference type="PRINTS" id="PR00080">
    <property type="entry name" value="SDRFAMILY"/>
</dbReference>
<proteinExistence type="inferred from homology"/>
<name>A0ABR8UX19_9MICC</name>
<dbReference type="RefSeq" id="WP_191808911.1">
    <property type="nucleotide sequence ID" value="NZ_JACSQD010000007.1"/>
</dbReference>
<dbReference type="InterPro" id="IPR002347">
    <property type="entry name" value="SDR_fam"/>
</dbReference>
<evidence type="ECO:0000313" key="3">
    <source>
        <dbReference type="EMBL" id="MBD7996646.1"/>
    </source>
</evidence>
<evidence type="ECO:0000313" key="4">
    <source>
        <dbReference type="Proteomes" id="UP000609874"/>
    </source>
</evidence>
<dbReference type="CDD" id="cd05233">
    <property type="entry name" value="SDR_c"/>
    <property type="match status" value="1"/>
</dbReference>
<dbReference type="EMBL" id="JACSQD010000007">
    <property type="protein sequence ID" value="MBD7996646.1"/>
    <property type="molecule type" value="Genomic_DNA"/>
</dbReference>